<proteinExistence type="predicted"/>
<dbReference type="Pfam" id="PF04672">
    <property type="entry name" value="Methyltransf_19"/>
    <property type="match status" value="1"/>
</dbReference>
<keyword evidence="1" id="KW-0808">Transferase</keyword>
<dbReference type="PIRSF" id="PIRSF017393">
    <property type="entry name" value="MTase_SAV2177"/>
    <property type="match status" value="1"/>
</dbReference>
<dbReference type="InterPro" id="IPR006764">
    <property type="entry name" value="SAM_dep_MeTrfase_SAV2177_type"/>
</dbReference>
<keyword evidence="2" id="KW-1185">Reference proteome</keyword>
<reference evidence="2" key="1">
    <citation type="submission" date="2016-06" db="EMBL/GenBank/DDBJ databases">
        <authorList>
            <person name="Varghese N."/>
            <person name="Submissions Spin"/>
        </authorList>
    </citation>
    <scope>NUCLEOTIDE SEQUENCE [LARGE SCALE GENOMIC DNA]</scope>
    <source>
        <strain evidence="2">DSM 44983</strain>
    </source>
</reference>
<sequence>MERPEWAPADVDLSRPSVARAYDYWLGGSHNFEVDREFARQALAAVPDLRLVARANREFLHRAVRFMLDEGIRQFLDIGSGIPTVGNVHEIAQQVDPDTRVVYVDIDPVAVTHSTHILAGQPNAIALLEDLRHPDAILGHPEVRRLLDLDQPVGLLLVSVVHAVADEDDPYGVIRRLWTALAPGSCVAISHVTTDSRPDEMGEGTRLSGRTNTPVTARTRAQVEDFFAGLDLVEPGVVWSPLWRPESPAEVGEHPERMSFYVGVGRRR</sequence>
<dbReference type="GO" id="GO:0008168">
    <property type="term" value="F:methyltransferase activity"/>
    <property type="evidence" value="ECO:0007669"/>
    <property type="project" value="UniProtKB-KW"/>
</dbReference>
<dbReference type="OrthoDB" id="4073278at2"/>
<name>A0A109IMX7_9ACTN</name>
<dbReference type="RefSeq" id="WP_067304088.1">
    <property type="nucleotide sequence ID" value="NZ_CP109472.1"/>
</dbReference>
<gene>
    <name evidence="1" type="ORF">GA0070623_3934</name>
</gene>
<accession>A0A109IMX7</accession>
<dbReference type="GO" id="GO:0032259">
    <property type="term" value="P:methylation"/>
    <property type="evidence" value="ECO:0007669"/>
    <property type="project" value="UniProtKB-KW"/>
</dbReference>
<dbReference type="AlphaFoldDB" id="A0A109IMX7"/>
<dbReference type="InterPro" id="IPR029063">
    <property type="entry name" value="SAM-dependent_MTases_sf"/>
</dbReference>
<dbReference type="Proteomes" id="UP000198226">
    <property type="component" value="Chromosome I"/>
</dbReference>
<dbReference type="EMBL" id="LT607752">
    <property type="protein sequence ID" value="SCG74857.1"/>
    <property type="molecule type" value="Genomic_DNA"/>
</dbReference>
<keyword evidence="1" id="KW-0489">Methyltransferase</keyword>
<evidence type="ECO:0000313" key="1">
    <source>
        <dbReference type="EMBL" id="SCG74857.1"/>
    </source>
</evidence>
<evidence type="ECO:0000313" key="2">
    <source>
        <dbReference type="Proteomes" id="UP000198226"/>
    </source>
</evidence>
<organism evidence="1 2">
    <name type="scientific">Micromonospora rifamycinica</name>
    <dbReference type="NCBI Taxonomy" id="291594"/>
    <lineage>
        <taxon>Bacteria</taxon>
        <taxon>Bacillati</taxon>
        <taxon>Actinomycetota</taxon>
        <taxon>Actinomycetes</taxon>
        <taxon>Micromonosporales</taxon>
        <taxon>Micromonosporaceae</taxon>
        <taxon>Micromonospora</taxon>
    </lineage>
</organism>
<protein>
    <submittedName>
        <fullName evidence="1">S-adenosyl methyltransferase</fullName>
    </submittedName>
</protein>
<dbReference type="Gene3D" id="3.40.50.150">
    <property type="entry name" value="Vaccinia Virus protein VP39"/>
    <property type="match status" value="1"/>
</dbReference>
<dbReference type="SUPFAM" id="SSF53335">
    <property type="entry name" value="S-adenosyl-L-methionine-dependent methyltransferases"/>
    <property type="match status" value="1"/>
</dbReference>